<sequence length="311" mass="35993">MSKKTFSDEEVRSLSNNKYVKKVSNKSITYTNEFKIHFIAEYNNGKSPRTIFEEAGFNIDVIGLRRIDCSSSRWRKAYNENGVLGLDDTRRNNSGRPREREVTKDDIIAKQNAEIEYLKAEVELLKKLELQERQVKKGKLVAAEVFSLIEGLINDSTKNHFSVSHLCAIADVSRSGYYRYLKNKPLQIERNNSDLVARDNILKAFNYRGYKKGSRSVKMILEDSFGITYNRKRIQRIIRKYNIVCPIRKANPYKRMAKATKEHRVVPNLLNRNFKQEVAGKVLLTDITYLPYGNNQMAYLSTIKDGSTNEI</sequence>
<evidence type="ECO:0000259" key="1">
    <source>
        <dbReference type="Pfam" id="PF13276"/>
    </source>
</evidence>
<feature type="domain" description="HTH-like" evidence="1">
    <location>
        <begin position="199"/>
        <end position="250"/>
    </location>
</feature>
<protein>
    <submittedName>
        <fullName evidence="2">Transposase</fullName>
    </submittedName>
</protein>
<dbReference type="PANTHER" id="PTHR46889">
    <property type="entry name" value="TRANSPOSASE INSF FOR INSERTION SEQUENCE IS3B-RELATED"/>
    <property type="match status" value="1"/>
</dbReference>
<dbReference type="InterPro" id="IPR046929">
    <property type="entry name" value="HTH_Tnp"/>
</dbReference>
<dbReference type="Pfam" id="PF20310">
    <property type="entry name" value="HTH_Tnp_2"/>
    <property type="match status" value="1"/>
</dbReference>
<dbReference type="InterPro" id="IPR050900">
    <property type="entry name" value="Transposase_IS3/IS150/IS904"/>
</dbReference>
<reference evidence="2" key="1">
    <citation type="submission" date="2021-10" db="EMBL/GenBank/DDBJ databases">
        <authorList>
            <person name="Mesa V."/>
        </authorList>
    </citation>
    <scope>NUCLEOTIDE SEQUENCE</scope>
    <source>
        <strain evidence="2">CC3_PB</strain>
    </source>
</reference>
<dbReference type="SUPFAM" id="SSF46689">
    <property type="entry name" value="Homeodomain-like"/>
    <property type="match status" value="1"/>
</dbReference>
<dbReference type="InterPro" id="IPR009057">
    <property type="entry name" value="Homeodomain-like_sf"/>
</dbReference>
<gene>
    <name evidence="2" type="ORF">CNEO_10146</name>
</gene>
<name>A0AA86JLT9_9CLOT</name>
<dbReference type="PANTHER" id="PTHR46889:SF5">
    <property type="entry name" value="INTEGRASE PROTEIN"/>
    <property type="match status" value="1"/>
</dbReference>
<organism evidence="2 3">
    <name type="scientific">Clostridium neonatale</name>
    <dbReference type="NCBI Taxonomy" id="137838"/>
    <lineage>
        <taxon>Bacteria</taxon>
        <taxon>Bacillati</taxon>
        <taxon>Bacillota</taxon>
        <taxon>Clostridia</taxon>
        <taxon>Eubacteriales</taxon>
        <taxon>Clostridiaceae</taxon>
        <taxon>Clostridium</taxon>
    </lineage>
</organism>
<comment type="caution">
    <text evidence="2">The sequence shown here is derived from an EMBL/GenBank/DDBJ whole genome shotgun (WGS) entry which is preliminary data.</text>
</comment>
<dbReference type="EMBL" id="CAKJVE010000001">
    <property type="protein sequence ID" value="CAG9701612.1"/>
    <property type="molecule type" value="Genomic_DNA"/>
</dbReference>
<dbReference type="InterPro" id="IPR025948">
    <property type="entry name" value="HTH-like_dom"/>
</dbReference>
<evidence type="ECO:0000313" key="2">
    <source>
        <dbReference type="EMBL" id="CAG9701612.1"/>
    </source>
</evidence>
<proteinExistence type="predicted"/>
<dbReference type="Pfam" id="PF13276">
    <property type="entry name" value="HTH_21"/>
    <property type="match status" value="1"/>
</dbReference>
<evidence type="ECO:0000313" key="3">
    <source>
        <dbReference type="Proteomes" id="UP000789738"/>
    </source>
</evidence>
<accession>A0AA86JLT9</accession>
<dbReference type="AlphaFoldDB" id="A0AA86JLT9"/>
<dbReference type="Proteomes" id="UP000789738">
    <property type="component" value="Unassembled WGS sequence"/>
</dbReference>